<comment type="similarity">
    <text evidence="1">Belongs to the UPF0231 family.</text>
</comment>
<evidence type="ECO:0000313" key="2">
    <source>
        <dbReference type="EMBL" id="GEA52735.1"/>
    </source>
</evidence>
<comment type="caution">
    <text evidence="2">The sequence shown here is derived from an EMBL/GenBank/DDBJ whole genome shotgun (WGS) entry which is preliminary data.</text>
</comment>
<reference evidence="2 3" key="1">
    <citation type="submission" date="2019-06" db="EMBL/GenBank/DDBJ databases">
        <title>Whole genome shotgun sequence of Vibrio inusitatus NBRC 102082.</title>
        <authorList>
            <person name="Hosoyama A."/>
            <person name="Uohara A."/>
            <person name="Ohji S."/>
            <person name="Ichikawa N."/>
        </authorList>
    </citation>
    <scope>NUCLEOTIDE SEQUENCE [LARGE SCALE GENOMIC DNA]</scope>
    <source>
        <strain evidence="2 3">NBRC 102082</strain>
    </source>
</reference>
<name>A0A4Y3I0G9_9VIBR</name>
<protein>
    <submittedName>
        <fullName evidence="2">UPF0231 protein</fullName>
    </submittedName>
</protein>
<evidence type="ECO:0000313" key="3">
    <source>
        <dbReference type="Proteomes" id="UP000318717"/>
    </source>
</evidence>
<evidence type="ECO:0000256" key="1">
    <source>
        <dbReference type="ARBA" id="ARBA00005367"/>
    </source>
</evidence>
<dbReference type="EMBL" id="BJLF01000024">
    <property type="protein sequence ID" value="GEA52735.1"/>
    <property type="molecule type" value="Genomic_DNA"/>
</dbReference>
<organism evidence="2 3">
    <name type="scientific">Vibrio inusitatus NBRC 102082</name>
    <dbReference type="NCBI Taxonomy" id="1219070"/>
    <lineage>
        <taxon>Bacteria</taxon>
        <taxon>Pseudomonadati</taxon>
        <taxon>Pseudomonadota</taxon>
        <taxon>Gammaproteobacteria</taxon>
        <taxon>Vibrionales</taxon>
        <taxon>Vibrionaceae</taxon>
        <taxon>Vibrio</taxon>
    </lineage>
</organism>
<proteinExistence type="inferred from homology"/>
<dbReference type="RefSeq" id="WP_141347149.1">
    <property type="nucleotide sequence ID" value="NZ_BJLF01000024.1"/>
</dbReference>
<dbReference type="Proteomes" id="UP000318717">
    <property type="component" value="Unassembled WGS sequence"/>
</dbReference>
<accession>A0A4Y3I0G9</accession>
<dbReference type="PIRSF" id="PIRSF006287">
    <property type="entry name" value="UCP006287"/>
    <property type="match status" value="1"/>
</dbReference>
<dbReference type="InterPro" id="IPR008249">
    <property type="entry name" value="UPF0231"/>
</dbReference>
<gene>
    <name evidence="2" type="ORF">VIN01S_35390</name>
</gene>
<keyword evidence="3" id="KW-1185">Reference proteome</keyword>
<dbReference type="AlphaFoldDB" id="A0A4Y3I0G9"/>
<dbReference type="Pfam" id="PF06062">
    <property type="entry name" value="UPF0231"/>
    <property type="match status" value="1"/>
</dbReference>
<sequence length="122" mass="14082">MEFEFRRVFGKYSVQCSMGHEIIGRWLNEEIGRDMEKISQVLSLIAQAENNLADVFNLPGTEISISIEAGEVTVQENVLLQQYEQDFEPDMDFYDCESSGMCGLEDFSTLIHQWQRFLTTGR</sequence>
<dbReference type="OrthoDB" id="5739292at2"/>